<gene>
    <name evidence="3" type="ORF">FRACYDRAFT_193607</name>
</gene>
<protein>
    <recommendedName>
        <fullName evidence="2">GST N-terminal domain-containing protein</fullName>
    </recommendedName>
</protein>
<evidence type="ECO:0000313" key="3">
    <source>
        <dbReference type="EMBL" id="OEU10538.1"/>
    </source>
</evidence>
<dbReference type="Proteomes" id="UP000095751">
    <property type="component" value="Unassembled WGS sequence"/>
</dbReference>
<proteinExistence type="predicted"/>
<evidence type="ECO:0000313" key="4">
    <source>
        <dbReference type="Proteomes" id="UP000095751"/>
    </source>
</evidence>
<dbReference type="InterPro" id="IPR050213">
    <property type="entry name" value="GST_superfamily"/>
</dbReference>
<dbReference type="Pfam" id="PF02798">
    <property type="entry name" value="GST_N"/>
    <property type="match status" value="1"/>
</dbReference>
<evidence type="ECO:0000256" key="1">
    <source>
        <dbReference type="SAM" id="SignalP"/>
    </source>
</evidence>
<dbReference type="EMBL" id="KV784371">
    <property type="protein sequence ID" value="OEU10538.1"/>
    <property type="molecule type" value="Genomic_DNA"/>
</dbReference>
<dbReference type="OrthoDB" id="420389at2759"/>
<dbReference type="PROSITE" id="PS50404">
    <property type="entry name" value="GST_NTER"/>
    <property type="match status" value="1"/>
</dbReference>
<dbReference type="PANTHER" id="PTHR11571:SF150">
    <property type="entry name" value="GLUTATHIONE S-TRANSFERASE"/>
    <property type="match status" value="1"/>
</dbReference>
<dbReference type="CDD" id="cd03039">
    <property type="entry name" value="GST_N_Sigma_like"/>
    <property type="match status" value="1"/>
</dbReference>
<dbReference type="InterPro" id="IPR004045">
    <property type="entry name" value="Glutathione_S-Trfase_N"/>
</dbReference>
<keyword evidence="1" id="KW-0732">Signal</keyword>
<organism evidence="3 4">
    <name type="scientific">Fragilariopsis cylindrus CCMP1102</name>
    <dbReference type="NCBI Taxonomy" id="635003"/>
    <lineage>
        <taxon>Eukaryota</taxon>
        <taxon>Sar</taxon>
        <taxon>Stramenopiles</taxon>
        <taxon>Ochrophyta</taxon>
        <taxon>Bacillariophyta</taxon>
        <taxon>Bacillariophyceae</taxon>
        <taxon>Bacillariophycidae</taxon>
        <taxon>Bacillariales</taxon>
        <taxon>Bacillariaceae</taxon>
        <taxon>Fragilariopsis</taxon>
    </lineage>
</organism>
<dbReference type="KEGG" id="fcy:FRACYDRAFT_193607"/>
<dbReference type="SUPFAM" id="SSF52833">
    <property type="entry name" value="Thioredoxin-like"/>
    <property type="match status" value="1"/>
</dbReference>
<dbReference type="AlphaFoldDB" id="A0A1E7EWX8"/>
<name>A0A1E7EWX8_9STRA</name>
<accession>A0A1E7EWX8</accession>
<dbReference type="InParanoid" id="A0A1E7EWX8"/>
<dbReference type="GO" id="GO:0006749">
    <property type="term" value="P:glutathione metabolic process"/>
    <property type="evidence" value="ECO:0007669"/>
    <property type="project" value="TreeGrafter"/>
</dbReference>
<dbReference type="PANTHER" id="PTHR11571">
    <property type="entry name" value="GLUTATHIONE S-TRANSFERASE"/>
    <property type="match status" value="1"/>
</dbReference>
<keyword evidence="4" id="KW-1185">Reference proteome</keyword>
<reference evidence="3 4" key="1">
    <citation type="submission" date="2016-09" db="EMBL/GenBank/DDBJ databases">
        <title>Extensive genetic diversity and differential bi-allelic expression allows diatom success in the polar Southern Ocean.</title>
        <authorList>
            <consortium name="DOE Joint Genome Institute"/>
            <person name="Mock T."/>
            <person name="Otillar R.P."/>
            <person name="Strauss J."/>
            <person name="Dupont C."/>
            <person name="Frickenhaus S."/>
            <person name="Maumus F."/>
            <person name="Mcmullan M."/>
            <person name="Sanges R."/>
            <person name="Schmutz J."/>
            <person name="Toseland A."/>
            <person name="Valas R."/>
            <person name="Veluchamy A."/>
            <person name="Ward B.J."/>
            <person name="Allen A."/>
            <person name="Barry K."/>
            <person name="Falciatore A."/>
            <person name="Ferrante M."/>
            <person name="Fortunato A.E."/>
            <person name="Gloeckner G."/>
            <person name="Gruber A."/>
            <person name="Hipkin R."/>
            <person name="Janech M."/>
            <person name="Kroth P."/>
            <person name="Leese F."/>
            <person name="Lindquist E."/>
            <person name="Lyon B.R."/>
            <person name="Martin J."/>
            <person name="Mayer C."/>
            <person name="Parker M."/>
            <person name="Quesneville H."/>
            <person name="Raymond J."/>
            <person name="Uhlig C."/>
            <person name="Valentin K.U."/>
            <person name="Worden A.Z."/>
            <person name="Armbrust E.V."/>
            <person name="Bowler C."/>
            <person name="Green B."/>
            <person name="Moulton V."/>
            <person name="Van Oosterhout C."/>
            <person name="Grigoriev I."/>
        </authorList>
    </citation>
    <scope>NUCLEOTIDE SEQUENCE [LARGE SCALE GENOMIC DNA]</scope>
    <source>
        <strain evidence="3 4">CCMP1102</strain>
    </source>
</reference>
<dbReference type="InterPro" id="IPR036249">
    <property type="entry name" value="Thioredoxin-like_sf"/>
</dbReference>
<feature type="signal peptide" evidence="1">
    <location>
        <begin position="1"/>
        <end position="27"/>
    </location>
</feature>
<dbReference type="Gene3D" id="1.20.1050.130">
    <property type="match status" value="1"/>
</dbReference>
<feature type="non-terminal residue" evidence="3">
    <location>
        <position position="143"/>
    </location>
</feature>
<dbReference type="GO" id="GO:0004364">
    <property type="term" value="F:glutathione transferase activity"/>
    <property type="evidence" value="ECO:0007669"/>
    <property type="project" value="TreeGrafter"/>
</dbReference>
<sequence>MNSSGKTFVSLFLLVTVLLSNSPRSSALAATASSKPVLKYFDIRGVAETSRILFAIGGEDYDDARYQIDPATFASAAFITAKESGDLKANLNRAPVLVTPNGTTIGQSKAIERYLAKQFNMMGNSDEEGAVIDCIAEHCRDVK</sequence>
<feature type="domain" description="GST N-terminal" evidence="2">
    <location>
        <begin position="34"/>
        <end position="123"/>
    </location>
</feature>
<feature type="chain" id="PRO_5009192339" description="GST N-terminal domain-containing protein" evidence="1">
    <location>
        <begin position="28"/>
        <end position="143"/>
    </location>
</feature>
<evidence type="ECO:0000259" key="2">
    <source>
        <dbReference type="PROSITE" id="PS50404"/>
    </source>
</evidence>